<dbReference type="GO" id="GO:0004174">
    <property type="term" value="F:electron-transferring-flavoprotein dehydrogenase activity"/>
    <property type="evidence" value="ECO:0007669"/>
    <property type="project" value="TreeGrafter"/>
</dbReference>
<reference evidence="8" key="1">
    <citation type="submission" date="2022-07" db="EMBL/GenBank/DDBJ databases">
        <title>Phylogenomic reconstructions and comparative analyses of Kickxellomycotina fungi.</title>
        <authorList>
            <person name="Reynolds N.K."/>
            <person name="Stajich J.E."/>
            <person name="Barry K."/>
            <person name="Grigoriev I.V."/>
            <person name="Crous P."/>
            <person name="Smith M.E."/>
        </authorList>
    </citation>
    <scope>NUCLEOTIDE SEQUENCE</scope>
    <source>
        <strain evidence="8">NBRC 100468</strain>
    </source>
</reference>
<keyword evidence="6" id="KW-0732">Signal</keyword>
<name>A0A9W8DP19_9FUNG</name>
<proteinExistence type="inferred from homology"/>
<feature type="domain" description="FAD/NAD(P)-binding" evidence="7">
    <location>
        <begin position="7"/>
        <end position="367"/>
    </location>
</feature>
<feature type="region of interest" description="Disordered" evidence="5">
    <location>
        <begin position="86"/>
        <end position="125"/>
    </location>
</feature>
<evidence type="ECO:0000256" key="1">
    <source>
        <dbReference type="ARBA" id="ARBA00006442"/>
    </source>
</evidence>
<dbReference type="Gene3D" id="3.50.50.100">
    <property type="match status" value="1"/>
</dbReference>
<feature type="signal peptide" evidence="6">
    <location>
        <begin position="1"/>
        <end position="20"/>
    </location>
</feature>
<keyword evidence="3" id="KW-0274">FAD</keyword>
<dbReference type="Pfam" id="PF07992">
    <property type="entry name" value="Pyr_redox_2"/>
    <property type="match status" value="1"/>
</dbReference>
<comment type="caution">
    <text evidence="8">The sequence shown here is derived from an EMBL/GenBank/DDBJ whole genome shotgun (WGS) entry which is preliminary data.</text>
</comment>
<evidence type="ECO:0000259" key="7">
    <source>
        <dbReference type="Pfam" id="PF07992"/>
    </source>
</evidence>
<evidence type="ECO:0000256" key="4">
    <source>
        <dbReference type="ARBA" id="ARBA00023002"/>
    </source>
</evidence>
<dbReference type="SUPFAM" id="SSF51905">
    <property type="entry name" value="FAD/NAD(P)-binding domain"/>
    <property type="match status" value="1"/>
</dbReference>
<gene>
    <name evidence="8" type="ORF">H4219_003595</name>
</gene>
<dbReference type="PANTHER" id="PTHR43735">
    <property type="entry name" value="APOPTOSIS-INDUCING FACTOR 1"/>
    <property type="match status" value="1"/>
</dbReference>
<feature type="compositionally biased region" description="Basic and acidic residues" evidence="5">
    <location>
        <begin position="105"/>
        <end position="123"/>
    </location>
</feature>
<evidence type="ECO:0000313" key="8">
    <source>
        <dbReference type="EMBL" id="KAJ1916776.1"/>
    </source>
</evidence>
<evidence type="ECO:0000256" key="3">
    <source>
        <dbReference type="ARBA" id="ARBA00022827"/>
    </source>
</evidence>
<organism evidence="8 9">
    <name type="scientific">Mycoemilia scoparia</name>
    <dbReference type="NCBI Taxonomy" id="417184"/>
    <lineage>
        <taxon>Eukaryota</taxon>
        <taxon>Fungi</taxon>
        <taxon>Fungi incertae sedis</taxon>
        <taxon>Zoopagomycota</taxon>
        <taxon>Kickxellomycotina</taxon>
        <taxon>Kickxellomycetes</taxon>
        <taxon>Kickxellales</taxon>
        <taxon>Kickxellaceae</taxon>
        <taxon>Mycoemilia</taxon>
    </lineage>
</organism>
<keyword evidence="9" id="KW-1185">Reference proteome</keyword>
<comment type="similarity">
    <text evidence="1">Belongs to the FAD-dependent oxidoreductase family.</text>
</comment>
<evidence type="ECO:0000256" key="6">
    <source>
        <dbReference type="SAM" id="SignalP"/>
    </source>
</evidence>
<dbReference type="Proteomes" id="UP001150538">
    <property type="component" value="Unassembled WGS sequence"/>
</dbReference>
<sequence>MSSTIIRVVVVGAASAGATAAKSLSQSSSCGSGPGNSKVQVTVVERRDHYFHNIGALHGSVEPTGFLPKLFLPLDRLFESKWGKCPRDKYKSGTSSSSGGGSDTVNEKARGGSDDDGCGDHSVVRGTLTETHPNHIVLDNGQELPFDYLVLATGSDNHSPAKIVSLTREDGIKEIRGFNQELEKASKVLIIGGGAVGVELAGEIATKYGPTSDISGSGGSKAVTLVHGNSKLGASHLNQKFHDDVKAKLEQLGVNVYLNERIIMPPDVKLDNKVCSRIINSISGKEFESDLQILATGNRINTDYMKTLAPTITSKISEKLDSIIPLVDPETNHIRVKPTLQLADPAYPHIFAPGDVNDLPHSEKNAMKAKTQGDTVAKNIKALIDVNYHGLRKSGNIKEANEALEKAALSDWSNFPRNTGMVTVGPNMGSVQFLGWNLTGGFGNFVIRKTKGKDYLLSFFGSTYGYKPDQSK</sequence>
<dbReference type="InterPro" id="IPR036188">
    <property type="entry name" value="FAD/NAD-bd_sf"/>
</dbReference>
<evidence type="ECO:0000313" key="9">
    <source>
        <dbReference type="Proteomes" id="UP001150538"/>
    </source>
</evidence>
<dbReference type="InterPro" id="IPR023753">
    <property type="entry name" value="FAD/NAD-binding_dom"/>
</dbReference>
<dbReference type="GO" id="GO:0050660">
    <property type="term" value="F:flavin adenine dinucleotide binding"/>
    <property type="evidence" value="ECO:0007669"/>
    <property type="project" value="TreeGrafter"/>
</dbReference>
<keyword evidence="2" id="KW-0285">Flavoprotein</keyword>
<dbReference type="OrthoDB" id="202203at2759"/>
<evidence type="ECO:0000256" key="5">
    <source>
        <dbReference type="SAM" id="MobiDB-lite"/>
    </source>
</evidence>
<dbReference type="GO" id="GO:0005737">
    <property type="term" value="C:cytoplasm"/>
    <property type="evidence" value="ECO:0007669"/>
    <property type="project" value="TreeGrafter"/>
</dbReference>
<protein>
    <recommendedName>
        <fullName evidence="7">FAD/NAD(P)-binding domain-containing protein</fullName>
    </recommendedName>
</protein>
<dbReference type="PRINTS" id="PR00411">
    <property type="entry name" value="PNDRDTASEI"/>
</dbReference>
<accession>A0A9W8DP19</accession>
<dbReference type="EMBL" id="JANBPU010000092">
    <property type="protein sequence ID" value="KAJ1916776.1"/>
    <property type="molecule type" value="Genomic_DNA"/>
</dbReference>
<keyword evidence="4" id="KW-0560">Oxidoreductase</keyword>
<dbReference type="PRINTS" id="PR00368">
    <property type="entry name" value="FADPNR"/>
</dbReference>
<dbReference type="PANTHER" id="PTHR43735:SF3">
    <property type="entry name" value="FERROPTOSIS SUPPRESSOR PROTEIN 1"/>
    <property type="match status" value="1"/>
</dbReference>
<feature type="chain" id="PRO_5040798082" description="FAD/NAD(P)-binding domain-containing protein" evidence="6">
    <location>
        <begin position="21"/>
        <end position="472"/>
    </location>
</feature>
<evidence type="ECO:0000256" key="2">
    <source>
        <dbReference type="ARBA" id="ARBA00022630"/>
    </source>
</evidence>
<dbReference type="AlphaFoldDB" id="A0A9W8DP19"/>
<dbReference type="Gene3D" id="3.50.50.60">
    <property type="entry name" value="FAD/NAD(P)-binding domain"/>
    <property type="match status" value="1"/>
</dbReference>